<protein>
    <submittedName>
        <fullName evidence="2">Uncharacterized protein</fullName>
    </submittedName>
</protein>
<dbReference type="AlphaFoldDB" id="A0A7D5Y8X1"/>
<gene>
    <name evidence="2" type="ORF">HZU44_24715</name>
</gene>
<feature type="signal peptide" evidence="1">
    <location>
        <begin position="1"/>
        <end position="30"/>
    </location>
</feature>
<keyword evidence="1" id="KW-0732">Signal</keyword>
<organism evidence="2">
    <name type="scientific">Micromonospora carbonacea</name>
    <dbReference type="NCBI Taxonomy" id="47853"/>
    <lineage>
        <taxon>Bacteria</taxon>
        <taxon>Bacillati</taxon>
        <taxon>Actinomycetota</taxon>
        <taxon>Actinomycetes</taxon>
        <taxon>Micromonosporales</taxon>
        <taxon>Micromonosporaceae</taxon>
        <taxon>Micromonospora</taxon>
    </lineage>
</organism>
<dbReference type="EMBL" id="CP058905">
    <property type="protein sequence ID" value="QLJ97920.1"/>
    <property type="molecule type" value="Genomic_DNA"/>
</dbReference>
<sequence length="106" mass="10999">MTLSQRLGTLVAAGTLALGSIVAVASPAYAAPSCSYSGINDGYYFSCSNNTSGGVWISITCTNVFTGGSHNVRYEHRPAGYPWSFGKSLICGSSLDIAGNPRWGAL</sequence>
<evidence type="ECO:0000313" key="2">
    <source>
        <dbReference type="EMBL" id="QLJ97920.1"/>
    </source>
</evidence>
<evidence type="ECO:0000256" key="1">
    <source>
        <dbReference type="SAM" id="SignalP"/>
    </source>
</evidence>
<feature type="chain" id="PRO_5028010907" evidence="1">
    <location>
        <begin position="31"/>
        <end position="106"/>
    </location>
</feature>
<reference evidence="2" key="1">
    <citation type="submission" date="2020-08" db="EMBL/GenBank/DDBJ databases">
        <title>A bifunctional nitrone conjugated secondary metabolite targeting the ribosome.</title>
        <authorList>
            <person name="Limbrick E.M."/>
            <person name="Graf M."/>
            <person name="Derewacz D.K."/>
            <person name="Nguyen F."/>
            <person name="Spraggins J.M."/>
            <person name="Wieland M."/>
            <person name="Ynigez-Gutierrez A.E."/>
            <person name="Reisman B.J."/>
            <person name="Zinshteyn B."/>
            <person name="McCulloch K."/>
            <person name="Iverson T.M."/>
            <person name="Green R."/>
            <person name="Wilson D.N."/>
            <person name="Bachmann B.O."/>
        </authorList>
    </citation>
    <scope>NUCLEOTIDE SEQUENCE</scope>
    <source>
        <strain evidence="2">Africana</strain>
    </source>
</reference>
<accession>A0A7D5Y8X1</accession>
<name>A0A7D5Y8X1_9ACTN</name>
<proteinExistence type="predicted"/>